<dbReference type="InterPro" id="IPR046528">
    <property type="entry name" value="DUF6593"/>
</dbReference>
<proteinExistence type="predicted"/>
<reference evidence="2 3" key="1">
    <citation type="journal article" date="2018" name="Evol. Lett.">
        <title>Horizontal gene cluster transfer increased hallucinogenic mushroom diversity.</title>
        <authorList>
            <person name="Reynolds H.T."/>
            <person name="Vijayakumar V."/>
            <person name="Gluck-Thaler E."/>
            <person name="Korotkin H.B."/>
            <person name="Matheny P.B."/>
            <person name="Slot J.C."/>
        </authorList>
    </citation>
    <scope>NUCLEOTIDE SEQUENCE [LARGE SCALE GENOMIC DNA]</scope>
    <source>
        <strain evidence="2 3">SRW20</strain>
    </source>
</reference>
<dbReference type="OrthoDB" id="3256331at2759"/>
<organism evidence="2 3">
    <name type="scientific">Gymnopilus dilepis</name>
    <dbReference type="NCBI Taxonomy" id="231916"/>
    <lineage>
        <taxon>Eukaryota</taxon>
        <taxon>Fungi</taxon>
        <taxon>Dikarya</taxon>
        <taxon>Basidiomycota</taxon>
        <taxon>Agaricomycotina</taxon>
        <taxon>Agaricomycetes</taxon>
        <taxon>Agaricomycetidae</taxon>
        <taxon>Agaricales</taxon>
        <taxon>Agaricineae</taxon>
        <taxon>Hymenogastraceae</taxon>
        <taxon>Gymnopilus</taxon>
    </lineage>
</organism>
<protein>
    <recommendedName>
        <fullName evidence="1">DUF6593 domain-containing protein</fullName>
    </recommendedName>
</protein>
<evidence type="ECO:0000259" key="1">
    <source>
        <dbReference type="Pfam" id="PF20236"/>
    </source>
</evidence>
<dbReference type="AlphaFoldDB" id="A0A409WD43"/>
<comment type="caution">
    <text evidence="2">The sequence shown here is derived from an EMBL/GenBank/DDBJ whole genome shotgun (WGS) entry which is preliminary data.</text>
</comment>
<dbReference type="Proteomes" id="UP000284706">
    <property type="component" value="Unassembled WGS sequence"/>
</dbReference>
<name>A0A409WD43_9AGAR</name>
<dbReference type="InParanoid" id="A0A409WD43"/>
<sequence>MLATDSNASQITLVAPEATSTLIFSKNSVLNTSLYLNARAVYEIATTDSAAERTVIKDVATGEVVVVIQRRTVLSDIVVFSARDGRGEVTVKLKEWLKEKTLENGYSTWTIETPIGNFVWRTDKSLRLALCPESNLDHPIAWAQLKTDTDPFALVLTRGTEPFREEIVASYIVLEQKMRMKEKSFYGYRR</sequence>
<dbReference type="Pfam" id="PF20236">
    <property type="entry name" value="DUF6593"/>
    <property type="match status" value="1"/>
</dbReference>
<gene>
    <name evidence="2" type="ORF">CVT26_013004</name>
</gene>
<dbReference type="EMBL" id="NHYE01005160">
    <property type="protein sequence ID" value="PPQ76434.1"/>
    <property type="molecule type" value="Genomic_DNA"/>
</dbReference>
<keyword evidence="3" id="KW-1185">Reference proteome</keyword>
<accession>A0A409WD43</accession>
<feature type="domain" description="DUF6593" evidence="1">
    <location>
        <begin position="27"/>
        <end position="180"/>
    </location>
</feature>
<evidence type="ECO:0000313" key="3">
    <source>
        <dbReference type="Proteomes" id="UP000284706"/>
    </source>
</evidence>
<evidence type="ECO:0000313" key="2">
    <source>
        <dbReference type="EMBL" id="PPQ76434.1"/>
    </source>
</evidence>